<evidence type="ECO:0000313" key="1">
    <source>
        <dbReference type="EMBL" id="SVC77169.1"/>
    </source>
</evidence>
<sequence length="78" mass="9123">MKKTPLLSPADKKWKKLWDVRKANKGLYAGNVKGRGVWRKVTNGMLGLDGTTYDTSWISRPSRLMLRNINRPHWEERL</sequence>
<reference evidence="1" key="1">
    <citation type="submission" date="2018-05" db="EMBL/GenBank/DDBJ databases">
        <authorList>
            <person name="Lanie J.A."/>
            <person name="Ng W.-L."/>
            <person name="Kazmierczak K.M."/>
            <person name="Andrzejewski T.M."/>
            <person name="Davidsen T.M."/>
            <person name="Wayne K.J."/>
            <person name="Tettelin H."/>
            <person name="Glass J.I."/>
            <person name="Rusch D."/>
            <person name="Podicherti R."/>
            <person name="Tsui H.-C.T."/>
            <person name="Winkler M.E."/>
        </authorList>
    </citation>
    <scope>NUCLEOTIDE SEQUENCE</scope>
</reference>
<gene>
    <name evidence="1" type="ORF">METZ01_LOCUS330023</name>
</gene>
<feature type="non-terminal residue" evidence="1">
    <location>
        <position position="78"/>
    </location>
</feature>
<dbReference type="EMBL" id="UINC01109972">
    <property type="protein sequence ID" value="SVC77169.1"/>
    <property type="molecule type" value="Genomic_DNA"/>
</dbReference>
<proteinExistence type="predicted"/>
<dbReference type="AlphaFoldDB" id="A0A382PUY8"/>
<organism evidence="1">
    <name type="scientific">marine metagenome</name>
    <dbReference type="NCBI Taxonomy" id="408172"/>
    <lineage>
        <taxon>unclassified sequences</taxon>
        <taxon>metagenomes</taxon>
        <taxon>ecological metagenomes</taxon>
    </lineage>
</organism>
<accession>A0A382PUY8</accession>
<protein>
    <submittedName>
        <fullName evidence="1">Uncharacterized protein</fullName>
    </submittedName>
</protein>
<name>A0A382PUY8_9ZZZZ</name>